<sequence length="75" mass="8713">MKHYVHNKSARYPDFNSSFEVYTDDKMLEIKTLSPLYRMEPKETIRHVENWSLSKAPGAYNLSTDEGVDAMLDSL</sequence>
<evidence type="ECO:0000313" key="2">
    <source>
        <dbReference type="Proteomes" id="UP000284751"/>
    </source>
</evidence>
<evidence type="ECO:0000313" key="1">
    <source>
        <dbReference type="EMBL" id="RGQ36300.1"/>
    </source>
</evidence>
<proteinExistence type="predicted"/>
<dbReference type="AlphaFoldDB" id="A0A412AV43"/>
<gene>
    <name evidence="1" type="ORF">DWY99_11690</name>
</gene>
<name>A0A412AV43_9FIRM</name>
<organism evidence="1 2">
    <name type="scientific">[Clostridium] leptum</name>
    <dbReference type="NCBI Taxonomy" id="1535"/>
    <lineage>
        <taxon>Bacteria</taxon>
        <taxon>Bacillati</taxon>
        <taxon>Bacillota</taxon>
        <taxon>Clostridia</taxon>
        <taxon>Eubacteriales</taxon>
        <taxon>Oscillospiraceae</taxon>
        <taxon>Oscillospiraceae incertae sedis</taxon>
    </lineage>
</organism>
<reference evidence="1 2" key="1">
    <citation type="submission" date="2018-08" db="EMBL/GenBank/DDBJ databases">
        <title>A genome reference for cultivated species of the human gut microbiota.</title>
        <authorList>
            <person name="Zou Y."/>
            <person name="Xue W."/>
            <person name="Luo G."/>
        </authorList>
    </citation>
    <scope>NUCLEOTIDE SEQUENCE [LARGE SCALE GENOMIC DNA]</scope>
    <source>
        <strain evidence="1 2">AF28-26</strain>
    </source>
</reference>
<accession>A0A412AV43</accession>
<comment type="caution">
    <text evidence="1">The sequence shown here is derived from an EMBL/GenBank/DDBJ whole genome shotgun (WGS) entry which is preliminary data.</text>
</comment>
<protein>
    <submittedName>
        <fullName evidence="1">Uncharacterized protein</fullName>
    </submittedName>
</protein>
<dbReference type="EMBL" id="QRTC01000055">
    <property type="protein sequence ID" value="RGQ36300.1"/>
    <property type="molecule type" value="Genomic_DNA"/>
</dbReference>
<dbReference type="Proteomes" id="UP000284751">
    <property type="component" value="Unassembled WGS sequence"/>
</dbReference>